<gene>
    <name evidence="1" type="ORF">LCGC14_0266270</name>
</gene>
<reference evidence="1" key="1">
    <citation type="journal article" date="2015" name="Nature">
        <title>Complex archaea that bridge the gap between prokaryotes and eukaryotes.</title>
        <authorList>
            <person name="Spang A."/>
            <person name="Saw J.H."/>
            <person name="Jorgensen S.L."/>
            <person name="Zaremba-Niedzwiedzka K."/>
            <person name="Martijn J."/>
            <person name="Lind A.E."/>
            <person name="van Eijk R."/>
            <person name="Schleper C."/>
            <person name="Guy L."/>
            <person name="Ettema T.J."/>
        </authorList>
    </citation>
    <scope>NUCLEOTIDE SEQUENCE</scope>
</reference>
<dbReference type="EMBL" id="LAZR01000145">
    <property type="protein sequence ID" value="KKN86664.1"/>
    <property type="molecule type" value="Genomic_DNA"/>
</dbReference>
<sequence>MEKPISTLINTIEANPECGIFEILNSDNDNPLEWEIKPTTLQLIPNGQGHYLTKAYRIEKNGVYKFAYVDVNTPERIIDYVIYDLKKPSYSYVYDSINIEVIPAVASDCFGSYEVYYSRNNPDLSIEVLEQGLKLSKGKKCYCPRFGIYFKRRRQTKRGIEIFSNIRRKWSVI</sequence>
<proteinExistence type="predicted"/>
<protein>
    <submittedName>
        <fullName evidence="1">Uncharacterized protein</fullName>
    </submittedName>
</protein>
<comment type="caution">
    <text evidence="1">The sequence shown here is derived from an EMBL/GenBank/DDBJ whole genome shotgun (WGS) entry which is preliminary data.</text>
</comment>
<evidence type="ECO:0000313" key="1">
    <source>
        <dbReference type="EMBL" id="KKN86664.1"/>
    </source>
</evidence>
<name>A0A0F9U4V0_9ZZZZ</name>
<organism evidence="1">
    <name type="scientific">marine sediment metagenome</name>
    <dbReference type="NCBI Taxonomy" id="412755"/>
    <lineage>
        <taxon>unclassified sequences</taxon>
        <taxon>metagenomes</taxon>
        <taxon>ecological metagenomes</taxon>
    </lineage>
</organism>
<dbReference type="AlphaFoldDB" id="A0A0F9U4V0"/>
<accession>A0A0F9U4V0</accession>